<evidence type="ECO:0000256" key="10">
    <source>
        <dbReference type="ARBA" id="ARBA00023328"/>
    </source>
</evidence>
<proteinExistence type="inferred from homology"/>
<keyword evidence="9 11" id="KW-0131">Cell cycle</keyword>
<evidence type="ECO:0000313" key="17">
    <source>
        <dbReference type="Proteomes" id="UP000276215"/>
    </source>
</evidence>
<evidence type="ECO:0000256" key="1">
    <source>
        <dbReference type="ARBA" id="ARBA00002772"/>
    </source>
</evidence>
<dbReference type="AlphaFoldDB" id="A0A3N4J6X5"/>
<gene>
    <name evidence="16" type="ORF">L873DRAFT_1707574</name>
</gene>
<evidence type="ECO:0000256" key="3">
    <source>
        <dbReference type="ARBA" id="ARBA00022454"/>
    </source>
</evidence>
<evidence type="ECO:0000256" key="2">
    <source>
        <dbReference type="ARBA" id="ARBA00007050"/>
    </source>
</evidence>
<protein>
    <recommendedName>
        <fullName evidence="11">Kinetochore protein NDC80</fullName>
    </recommendedName>
</protein>
<evidence type="ECO:0000256" key="6">
    <source>
        <dbReference type="ARBA" id="ARBA00022838"/>
    </source>
</evidence>
<dbReference type="PANTHER" id="PTHR10643:SF2">
    <property type="entry name" value="KINETOCHORE PROTEIN NDC80 HOMOLOG"/>
    <property type="match status" value="1"/>
</dbReference>
<dbReference type="GO" id="GO:0005634">
    <property type="term" value="C:nucleus"/>
    <property type="evidence" value="ECO:0007669"/>
    <property type="project" value="UniProtKB-SubCell"/>
</dbReference>
<dbReference type="GO" id="GO:0051315">
    <property type="term" value="P:attachment of mitotic spindle microtubules to kinetochore"/>
    <property type="evidence" value="ECO:0007669"/>
    <property type="project" value="UniProtKB-UniRule"/>
</dbReference>
<evidence type="ECO:0000256" key="12">
    <source>
        <dbReference type="SAM" id="Coils"/>
    </source>
</evidence>
<dbReference type="OrthoDB" id="7459479at2759"/>
<feature type="domain" description="Kinetochore protein Ndc80 CH" evidence="14">
    <location>
        <begin position="67"/>
        <end position="221"/>
    </location>
</feature>
<keyword evidence="6 11" id="KW-0995">Kinetochore</keyword>
<dbReference type="Pfam" id="PF24487">
    <property type="entry name" value="NDC80_loop"/>
    <property type="match status" value="1"/>
</dbReference>
<keyword evidence="8 11" id="KW-0539">Nucleus</keyword>
<feature type="region of interest" description="Disordered" evidence="13">
    <location>
        <begin position="1"/>
        <end position="75"/>
    </location>
</feature>
<dbReference type="InterPro" id="IPR055260">
    <property type="entry name" value="Ndc80_CH"/>
</dbReference>
<dbReference type="Gene3D" id="6.10.250.1950">
    <property type="match status" value="1"/>
</dbReference>
<dbReference type="InterPro" id="IPR057091">
    <property type="entry name" value="NDC80_loop"/>
</dbReference>
<comment type="function">
    <text evidence="1 11">Acts as a component of the essential kinetochore-associated NDC80 complex, which is required for chromosome segregation and spindle checkpoint activity.</text>
</comment>
<dbReference type="Proteomes" id="UP000276215">
    <property type="component" value="Unassembled WGS sequence"/>
</dbReference>
<comment type="subunit">
    <text evidence="11">Component of the NDC80 complex.</text>
</comment>
<accession>A0A3N4J6X5</accession>
<dbReference type="GO" id="GO:0031262">
    <property type="term" value="C:Ndc80 complex"/>
    <property type="evidence" value="ECO:0007669"/>
    <property type="project" value="UniProtKB-UniRule"/>
</dbReference>
<reference evidence="16 17" key="1">
    <citation type="journal article" date="2018" name="Nat. Ecol. Evol.">
        <title>Pezizomycetes genomes reveal the molecular basis of ectomycorrhizal truffle lifestyle.</title>
        <authorList>
            <person name="Murat C."/>
            <person name="Payen T."/>
            <person name="Noel B."/>
            <person name="Kuo A."/>
            <person name="Morin E."/>
            <person name="Chen J."/>
            <person name="Kohler A."/>
            <person name="Krizsan K."/>
            <person name="Balestrini R."/>
            <person name="Da Silva C."/>
            <person name="Montanini B."/>
            <person name="Hainaut M."/>
            <person name="Levati E."/>
            <person name="Barry K.W."/>
            <person name="Belfiori B."/>
            <person name="Cichocki N."/>
            <person name="Clum A."/>
            <person name="Dockter R.B."/>
            <person name="Fauchery L."/>
            <person name="Guy J."/>
            <person name="Iotti M."/>
            <person name="Le Tacon F."/>
            <person name="Lindquist E.A."/>
            <person name="Lipzen A."/>
            <person name="Malagnac F."/>
            <person name="Mello A."/>
            <person name="Molinier V."/>
            <person name="Miyauchi S."/>
            <person name="Poulain J."/>
            <person name="Riccioni C."/>
            <person name="Rubini A."/>
            <person name="Sitrit Y."/>
            <person name="Splivallo R."/>
            <person name="Traeger S."/>
            <person name="Wang M."/>
            <person name="Zifcakova L."/>
            <person name="Wipf D."/>
            <person name="Zambonelli A."/>
            <person name="Paolocci F."/>
            <person name="Nowrousian M."/>
            <person name="Ottonello S."/>
            <person name="Baldrian P."/>
            <person name="Spatafora J.W."/>
            <person name="Henrissat B."/>
            <person name="Nagy L.G."/>
            <person name="Aury J.M."/>
            <person name="Wincker P."/>
            <person name="Grigoriev I.V."/>
            <person name="Bonfante P."/>
            <person name="Martin F.M."/>
        </authorList>
    </citation>
    <scope>NUCLEOTIDE SEQUENCE [LARGE SCALE GENOMIC DNA]</scope>
    <source>
        <strain evidence="16 17">120613-1</strain>
    </source>
</reference>
<evidence type="ECO:0000256" key="9">
    <source>
        <dbReference type="ARBA" id="ARBA00023306"/>
    </source>
</evidence>
<dbReference type="Gene3D" id="1.10.418.30">
    <property type="entry name" value="Ncd80 complex, Ncd80 subunit"/>
    <property type="match status" value="1"/>
</dbReference>
<feature type="compositionally biased region" description="Low complexity" evidence="13">
    <location>
        <begin position="15"/>
        <end position="28"/>
    </location>
</feature>
<evidence type="ECO:0000256" key="13">
    <source>
        <dbReference type="SAM" id="MobiDB-lite"/>
    </source>
</evidence>
<comment type="subcellular location">
    <subcellularLocation>
        <location evidence="11">Chromosome</location>
        <location evidence="11">Centromere</location>
        <location evidence="11">Kinetochore</location>
    </subcellularLocation>
    <subcellularLocation>
        <location evidence="11">Nucleus</location>
    </subcellularLocation>
</comment>
<keyword evidence="10 11" id="KW-0137">Centromere</keyword>
<dbReference type="GO" id="GO:0051301">
    <property type="term" value="P:cell division"/>
    <property type="evidence" value="ECO:0007669"/>
    <property type="project" value="UniProtKB-UniRule"/>
</dbReference>
<feature type="coiled-coil region" evidence="12">
    <location>
        <begin position="530"/>
        <end position="607"/>
    </location>
</feature>
<evidence type="ECO:0000256" key="7">
    <source>
        <dbReference type="ARBA" id="ARBA00023054"/>
    </source>
</evidence>
<dbReference type="InterPro" id="IPR005550">
    <property type="entry name" value="Kinetochore_Ndc80"/>
</dbReference>
<keyword evidence="3 11" id="KW-0158">Chromosome</keyword>
<keyword evidence="4 11" id="KW-0132">Cell division</keyword>
<keyword evidence="7 12" id="KW-0175">Coiled coil</keyword>
<keyword evidence="5 11" id="KW-0498">Mitosis</keyword>
<dbReference type="Pfam" id="PF03801">
    <property type="entry name" value="Ndc80_HEC"/>
    <property type="match status" value="1"/>
</dbReference>
<feature type="domain" description="Kinetochore protein NDC80 loop region" evidence="15">
    <location>
        <begin position="398"/>
        <end position="625"/>
    </location>
</feature>
<keyword evidence="17" id="KW-1185">Reference proteome</keyword>
<evidence type="ECO:0000256" key="8">
    <source>
        <dbReference type="ARBA" id="ARBA00023242"/>
    </source>
</evidence>
<feature type="coiled-coil region" evidence="12">
    <location>
        <begin position="270"/>
        <end position="377"/>
    </location>
</feature>
<dbReference type="STRING" id="1336337.A0A3N4J6X5"/>
<sequence length="650" mass="74101">MYNSSIPQPASALKRSNSNSRPSNSRMSLAARPAYNQPDLMSTAKRDPSRYSARKSYAPSSQPPPSQRRSSVMRRSSMGVAAFSQMNSFFSSAASATVQRDPRPLKDSAYRHEIAAKIFEYVVNNGFELEMKHTLGPNSLKSPTQKDFSMVFQWLYKRLDPNYNFQKAIENEVLPILKTLRYPYASTITKSQLAAVGSMNSWPQFLGILHWMMELAVTMERFQSGEFDDAAAAEGVDIAAERIIFRYLTRCYSAWLVENDDHDEFLEEMAASFEDRQSGYKEELEMLESENEQLKKQLEEMDESADPLKKLEETRILLEGDKQKFVTYVERLELRIPKVTASNQKLKEEIEAVERELAELTAEKQSLQEAVDRQGLTPADIDRMNNDREKLSKSLSLISSKITEAKIQLAERESETSSKLEALERSVSRYNSLAYQIGIIPSSSRNAEGKDFELLILPTQTPENKLLADEVGYQPAQLLNRDLRHDIKPALNRLRQEIGARIHEAQDEAIKTQELIDRIVETLADKRDEVDTLHAKVRTAVDEYQELKETMAAEGNASNAEIEKLEKELASMRLNMSNGVLALEQRMQSVTIERDQLEHACHALREKFHGEVDKMLHEVIKFKVHIQESLENYENLAEEELAGNDTLLDS</sequence>
<dbReference type="InterPro" id="IPR038273">
    <property type="entry name" value="Ndc80_sf"/>
</dbReference>
<dbReference type="EMBL" id="ML120462">
    <property type="protein sequence ID" value="RPA93027.1"/>
    <property type="molecule type" value="Genomic_DNA"/>
</dbReference>
<dbReference type="PANTHER" id="PTHR10643">
    <property type="entry name" value="KINETOCHORE PROTEIN NDC80"/>
    <property type="match status" value="1"/>
</dbReference>
<comment type="similarity">
    <text evidence="2 11">Belongs to the NDC80/HEC1 family.</text>
</comment>
<evidence type="ECO:0000259" key="14">
    <source>
        <dbReference type="Pfam" id="PF03801"/>
    </source>
</evidence>
<evidence type="ECO:0000313" key="16">
    <source>
        <dbReference type="EMBL" id="RPA93027.1"/>
    </source>
</evidence>
<evidence type="ECO:0000259" key="15">
    <source>
        <dbReference type="Pfam" id="PF24487"/>
    </source>
</evidence>
<evidence type="ECO:0000256" key="5">
    <source>
        <dbReference type="ARBA" id="ARBA00022776"/>
    </source>
</evidence>
<evidence type="ECO:0000256" key="4">
    <source>
        <dbReference type="ARBA" id="ARBA00022618"/>
    </source>
</evidence>
<name>A0A3N4J6X5_9PEZI</name>
<evidence type="ECO:0000256" key="11">
    <source>
        <dbReference type="RuleBase" id="RU368072"/>
    </source>
</evidence>
<dbReference type="FunFam" id="1.10.418.30:FF:000001">
    <property type="entry name" value="Probable kinetochore protein ndc80"/>
    <property type="match status" value="1"/>
</dbReference>
<organism evidence="16 17">
    <name type="scientific">Choiromyces venosus 120613-1</name>
    <dbReference type="NCBI Taxonomy" id="1336337"/>
    <lineage>
        <taxon>Eukaryota</taxon>
        <taxon>Fungi</taxon>
        <taxon>Dikarya</taxon>
        <taxon>Ascomycota</taxon>
        <taxon>Pezizomycotina</taxon>
        <taxon>Pezizomycetes</taxon>
        <taxon>Pezizales</taxon>
        <taxon>Tuberaceae</taxon>
        <taxon>Choiromyces</taxon>
    </lineage>
</organism>